<feature type="domain" description="HTH tetR-type" evidence="5">
    <location>
        <begin position="7"/>
        <end position="67"/>
    </location>
</feature>
<evidence type="ECO:0000256" key="1">
    <source>
        <dbReference type="ARBA" id="ARBA00023015"/>
    </source>
</evidence>
<dbReference type="Pfam" id="PF00440">
    <property type="entry name" value="TetR_N"/>
    <property type="match status" value="1"/>
</dbReference>
<dbReference type="EMBL" id="CABGGS010000008">
    <property type="protein sequence ID" value="VUS41856.1"/>
    <property type="molecule type" value="Genomic_DNA"/>
</dbReference>
<dbReference type="GO" id="GO:0003700">
    <property type="term" value="F:DNA-binding transcription factor activity"/>
    <property type="evidence" value="ECO:0007669"/>
    <property type="project" value="TreeGrafter"/>
</dbReference>
<evidence type="ECO:0000313" key="9">
    <source>
        <dbReference type="Proteomes" id="UP000318370"/>
    </source>
</evidence>
<dbReference type="PANTHER" id="PTHR30055">
    <property type="entry name" value="HTH-TYPE TRANSCRIPTIONAL REGULATOR RUTR"/>
    <property type="match status" value="1"/>
</dbReference>
<keyword evidence="3" id="KW-0804">Transcription</keyword>
<dbReference type="PROSITE" id="PS50977">
    <property type="entry name" value="HTH_TETR_2"/>
    <property type="match status" value="1"/>
</dbReference>
<evidence type="ECO:0000313" key="6">
    <source>
        <dbReference type="EMBL" id="VUS41856.1"/>
    </source>
</evidence>
<dbReference type="PANTHER" id="PTHR30055:SF119">
    <property type="entry name" value="NALC"/>
    <property type="match status" value="1"/>
</dbReference>
<evidence type="ECO:0000256" key="4">
    <source>
        <dbReference type="PROSITE-ProRule" id="PRU00335"/>
    </source>
</evidence>
<dbReference type="InterPro" id="IPR039536">
    <property type="entry name" value="TetR_C_Proteobacteria"/>
</dbReference>
<evidence type="ECO:0000256" key="3">
    <source>
        <dbReference type="ARBA" id="ARBA00023163"/>
    </source>
</evidence>
<dbReference type="EMBL" id="CABGHF010000009">
    <property type="protein sequence ID" value="VUS56621.1"/>
    <property type="molecule type" value="Genomic_DNA"/>
</dbReference>
<dbReference type="InterPro" id="IPR050109">
    <property type="entry name" value="HTH-type_TetR-like_transc_reg"/>
</dbReference>
<evidence type="ECO:0000256" key="2">
    <source>
        <dbReference type="ARBA" id="ARBA00023125"/>
    </source>
</evidence>
<dbReference type="FunFam" id="1.10.10.60:FF:000141">
    <property type="entry name" value="TetR family transcriptional regulator"/>
    <property type="match status" value="1"/>
</dbReference>
<name>A0A564I8G6_9ENTR</name>
<dbReference type="InterPro" id="IPR009057">
    <property type="entry name" value="Homeodomain-like_sf"/>
</dbReference>
<sequence length="205" mass="23267">MKITRTEAKRQSILDEATQVFRELGYEGASMAEICARVGGSKATLYNHFASKDELFFEVMSRLCEEEFSAVLKLVEPSMLERGDITLALNQFGQRFLHFIYSPDVQSNQRLAIAGSGNNKLGDLIYQRGILRVQQLIADFLSLAMENGLLRRADPRITALHLSALLQAELMDRFLFRQQESVDDEEVRQVTARAVEVFMAAYLPR</sequence>
<keyword evidence="1" id="KW-0805">Transcription regulation</keyword>
<keyword evidence="2 4" id="KW-0238">DNA-binding</keyword>
<proteinExistence type="predicted"/>
<dbReference type="SUPFAM" id="SSF46689">
    <property type="entry name" value="Homeodomain-like"/>
    <property type="match status" value="1"/>
</dbReference>
<evidence type="ECO:0000313" key="7">
    <source>
        <dbReference type="EMBL" id="VUS56621.1"/>
    </source>
</evidence>
<evidence type="ECO:0000313" key="8">
    <source>
        <dbReference type="Proteomes" id="UP000317652"/>
    </source>
</evidence>
<dbReference type="SUPFAM" id="SSF48498">
    <property type="entry name" value="Tetracyclin repressor-like, C-terminal domain"/>
    <property type="match status" value="1"/>
</dbReference>
<feature type="DNA-binding region" description="H-T-H motif" evidence="4">
    <location>
        <begin position="30"/>
        <end position="49"/>
    </location>
</feature>
<protein>
    <submittedName>
        <fullName evidence="7">A-factor receptor protein</fullName>
    </submittedName>
</protein>
<organism evidence="7 9">
    <name type="scientific">Klebsiella spallanzanii</name>
    <dbReference type="NCBI Taxonomy" id="2587528"/>
    <lineage>
        <taxon>Bacteria</taxon>
        <taxon>Pseudomonadati</taxon>
        <taxon>Pseudomonadota</taxon>
        <taxon>Gammaproteobacteria</taxon>
        <taxon>Enterobacterales</taxon>
        <taxon>Enterobacteriaceae</taxon>
        <taxon>Klebsiella/Raoultella group</taxon>
        <taxon>Klebsiella</taxon>
    </lineage>
</organism>
<reference evidence="8 9" key="1">
    <citation type="submission" date="2019-07" db="EMBL/GenBank/DDBJ databases">
        <authorList>
            <person name="Brisse S."/>
            <person name="Rodrigues C."/>
            <person name="Thorpe H."/>
        </authorList>
    </citation>
    <scope>NUCLEOTIDE SEQUENCE [LARGE SCALE GENOMIC DNA]</scope>
    <source>
        <strain evidence="7">SB6408</strain>
        <strain evidence="6">SB6411</strain>
    </source>
</reference>
<dbReference type="Gene3D" id="1.10.357.10">
    <property type="entry name" value="Tetracycline Repressor, domain 2"/>
    <property type="match status" value="1"/>
</dbReference>
<dbReference type="AlphaFoldDB" id="A0A564I8G6"/>
<dbReference type="RefSeq" id="WP_142462591.1">
    <property type="nucleotide sequence ID" value="NZ_CABGGS010000008.1"/>
</dbReference>
<evidence type="ECO:0000259" key="5">
    <source>
        <dbReference type="PROSITE" id="PS50977"/>
    </source>
</evidence>
<accession>A0A564I8G6</accession>
<keyword evidence="8" id="KW-1185">Reference proteome</keyword>
<dbReference type="PRINTS" id="PR00455">
    <property type="entry name" value="HTHTETR"/>
</dbReference>
<dbReference type="InterPro" id="IPR036271">
    <property type="entry name" value="Tet_transcr_reg_TetR-rel_C_sf"/>
</dbReference>
<keyword evidence="7" id="KW-0675">Receptor</keyword>
<gene>
    <name evidence="7" type="primary">arpA</name>
    <name evidence="7" type="ORF">SB6408_04723</name>
    <name evidence="6" type="ORF">SB6411_05525</name>
</gene>
<dbReference type="Pfam" id="PF14246">
    <property type="entry name" value="TetR_C_7"/>
    <property type="match status" value="1"/>
</dbReference>
<dbReference type="Proteomes" id="UP000318370">
    <property type="component" value="Unassembled WGS sequence"/>
</dbReference>
<dbReference type="Proteomes" id="UP000317652">
    <property type="component" value="Unassembled WGS sequence"/>
</dbReference>
<dbReference type="InterPro" id="IPR001647">
    <property type="entry name" value="HTH_TetR"/>
</dbReference>
<dbReference type="GO" id="GO:0000976">
    <property type="term" value="F:transcription cis-regulatory region binding"/>
    <property type="evidence" value="ECO:0007669"/>
    <property type="project" value="TreeGrafter"/>
</dbReference>